<evidence type="ECO:0000313" key="2">
    <source>
        <dbReference type="Proteomes" id="UP000241074"/>
    </source>
</evidence>
<dbReference type="Proteomes" id="UP000241074">
    <property type="component" value="Plasmid unnamed"/>
</dbReference>
<dbReference type="AlphaFoldDB" id="A0A2P1PZP9"/>
<dbReference type="KEGG" id="xba:C7S18_23775"/>
<organism evidence="1 2">
    <name type="scientific">Ahniella affigens</name>
    <dbReference type="NCBI Taxonomy" id="2021234"/>
    <lineage>
        <taxon>Bacteria</taxon>
        <taxon>Pseudomonadati</taxon>
        <taxon>Pseudomonadota</taxon>
        <taxon>Gammaproteobacteria</taxon>
        <taxon>Lysobacterales</taxon>
        <taxon>Rhodanobacteraceae</taxon>
        <taxon>Ahniella</taxon>
    </lineage>
</organism>
<protein>
    <submittedName>
        <fullName evidence="1">Uncharacterized protein</fullName>
    </submittedName>
</protein>
<gene>
    <name evidence="1" type="ORF">C7S18_23775</name>
</gene>
<evidence type="ECO:0000313" key="1">
    <source>
        <dbReference type="EMBL" id="AVQ00320.1"/>
    </source>
</evidence>
<reference evidence="1 2" key="1">
    <citation type="submission" date="2018-03" db="EMBL/GenBank/DDBJ databases">
        <title>Ahniella affigens gen. nov., sp. nov., a gammaproteobacterium isolated from sandy soil near a stream.</title>
        <authorList>
            <person name="Ko Y."/>
            <person name="Kim J.-H."/>
        </authorList>
    </citation>
    <scope>NUCLEOTIDE SEQUENCE [LARGE SCALE GENOMIC DNA]</scope>
    <source>
        <strain evidence="1 2">D13</strain>
        <plasmid evidence="2">Plasmid unnamed</plasmid>
    </source>
</reference>
<reference evidence="1 2" key="2">
    <citation type="submission" date="2018-03" db="EMBL/GenBank/DDBJ databases">
        <authorList>
            <person name="Keele B.F."/>
        </authorList>
    </citation>
    <scope>NUCLEOTIDE SEQUENCE [LARGE SCALE GENOMIC DNA]</scope>
    <source>
        <strain evidence="1 2">D13</strain>
        <plasmid evidence="2">Plasmid unnamed</plasmid>
    </source>
</reference>
<geneLocation type="plasmid" evidence="1">
    <name>unnamed</name>
</geneLocation>
<accession>A0A2P1PZP9</accession>
<keyword evidence="2" id="KW-1185">Reference proteome</keyword>
<dbReference type="EMBL" id="CP027861">
    <property type="protein sequence ID" value="AVQ00320.1"/>
    <property type="molecule type" value="Genomic_DNA"/>
</dbReference>
<proteinExistence type="predicted"/>
<keyword evidence="1" id="KW-0614">Plasmid</keyword>
<sequence>MSLAAAILASDAFVIRLDGREYAMSGGSVLLSSTGVLTLQSPNALVDCRRANGQALVAGPGKIVYDGLGRFLYLQSPEFVIQDDALVLQSTTGDIACANGVASERLFDSSFE</sequence>
<name>A0A2P1PZP9_9GAMM</name>